<keyword evidence="2" id="KW-1185">Reference proteome</keyword>
<gene>
    <name evidence="1" type="ORF">HNP33_002091</name>
</gene>
<evidence type="ECO:0000313" key="1">
    <source>
        <dbReference type="EMBL" id="MBB6578023.1"/>
    </source>
</evidence>
<name>A0ABR6RG06_9BURK</name>
<proteinExistence type="predicted"/>
<evidence type="ECO:0000313" key="2">
    <source>
        <dbReference type="Proteomes" id="UP000562492"/>
    </source>
</evidence>
<dbReference type="EMBL" id="JACHKZ010000010">
    <property type="protein sequence ID" value="MBB6578023.1"/>
    <property type="molecule type" value="Genomic_DNA"/>
</dbReference>
<comment type="caution">
    <text evidence="1">The sequence shown here is derived from an EMBL/GenBank/DDBJ whole genome shotgun (WGS) entry which is preliminary data.</text>
</comment>
<reference evidence="1 2" key="1">
    <citation type="submission" date="2020-08" db="EMBL/GenBank/DDBJ databases">
        <title>Functional genomics of gut bacteria from endangered species of beetles.</title>
        <authorList>
            <person name="Carlos-Shanley C."/>
        </authorList>
    </citation>
    <scope>NUCLEOTIDE SEQUENCE [LARGE SCALE GENOMIC DNA]</scope>
    <source>
        <strain evidence="1 2">S00124</strain>
    </source>
</reference>
<dbReference type="Proteomes" id="UP000562492">
    <property type="component" value="Unassembled WGS sequence"/>
</dbReference>
<sequence>MIEYTPPSTADLAKLKDQLGLTGEQMADLASVAGGQQWRKYTGGAEPRNLGIHICFLMAARLALSPEELAKVTAKMREMGADVEAINPVQTAN</sequence>
<protein>
    <recommendedName>
        <fullName evidence="3">XRE family transcriptional regulator</fullName>
    </recommendedName>
</protein>
<dbReference type="RefSeq" id="WP_184708069.1">
    <property type="nucleotide sequence ID" value="NZ_JACHKZ010000010.1"/>
</dbReference>
<accession>A0ABR6RG06</accession>
<evidence type="ECO:0008006" key="3">
    <source>
        <dbReference type="Google" id="ProtNLM"/>
    </source>
</evidence>
<organism evidence="1 2">
    <name type="scientific">Comamonas odontotermitis</name>
    <dbReference type="NCBI Taxonomy" id="379895"/>
    <lineage>
        <taxon>Bacteria</taxon>
        <taxon>Pseudomonadati</taxon>
        <taxon>Pseudomonadota</taxon>
        <taxon>Betaproteobacteria</taxon>
        <taxon>Burkholderiales</taxon>
        <taxon>Comamonadaceae</taxon>
        <taxon>Comamonas</taxon>
    </lineage>
</organism>